<dbReference type="SUPFAM" id="SSF56784">
    <property type="entry name" value="HAD-like"/>
    <property type="match status" value="1"/>
</dbReference>
<dbReference type="SFLD" id="SFLDG01129">
    <property type="entry name" value="C1.5:_HAD__Beta-PGM__Phosphata"/>
    <property type="match status" value="1"/>
</dbReference>
<proteinExistence type="predicted"/>
<protein>
    <submittedName>
        <fullName evidence="1">HAD family phosphatase</fullName>
    </submittedName>
</protein>
<dbReference type="SFLD" id="SFLDG01135">
    <property type="entry name" value="C1.5.6:_HAD__Beta-PGM__Phospha"/>
    <property type="match status" value="1"/>
</dbReference>
<dbReference type="NCBIfam" id="TIGR01509">
    <property type="entry name" value="HAD-SF-IA-v3"/>
    <property type="match status" value="1"/>
</dbReference>
<dbReference type="InterPro" id="IPR023214">
    <property type="entry name" value="HAD_sf"/>
</dbReference>
<dbReference type="PANTHER" id="PTHR18901">
    <property type="entry name" value="2-DEOXYGLUCOSE-6-PHOSPHATE PHOSPHATASE 2"/>
    <property type="match status" value="1"/>
</dbReference>
<dbReference type="Gene3D" id="3.40.50.1000">
    <property type="entry name" value="HAD superfamily/HAD-like"/>
    <property type="match status" value="1"/>
</dbReference>
<dbReference type="PRINTS" id="PR00413">
    <property type="entry name" value="HADHALOGNASE"/>
</dbReference>
<gene>
    <name evidence="1" type="ORF">H8923_09080</name>
</gene>
<evidence type="ECO:0000313" key="2">
    <source>
        <dbReference type="Proteomes" id="UP000609849"/>
    </source>
</evidence>
<dbReference type="RefSeq" id="WP_153971622.1">
    <property type="nucleotide sequence ID" value="NZ_JACRWE010000003.1"/>
</dbReference>
<accession>A0ABR7JPR7</accession>
<dbReference type="PANTHER" id="PTHR18901:SF38">
    <property type="entry name" value="PSEUDOURIDINE-5'-PHOSPHATASE"/>
    <property type="match status" value="1"/>
</dbReference>
<dbReference type="CDD" id="cd07505">
    <property type="entry name" value="HAD_BPGM-like"/>
    <property type="match status" value="1"/>
</dbReference>
<evidence type="ECO:0000313" key="1">
    <source>
        <dbReference type="EMBL" id="MBC5996913.1"/>
    </source>
</evidence>
<dbReference type="Pfam" id="PF13419">
    <property type="entry name" value="HAD_2"/>
    <property type="match status" value="1"/>
</dbReference>
<dbReference type="InterPro" id="IPR006439">
    <property type="entry name" value="HAD-SF_hydro_IA"/>
</dbReference>
<dbReference type="InterPro" id="IPR041492">
    <property type="entry name" value="HAD_2"/>
</dbReference>
<dbReference type="Gene3D" id="1.10.150.240">
    <property type="entry name" value="Putative phosphatase, domain 2"/>
    <property type="match status" value="1"/>
</dbReference>
<dbReference type="InterPro" id="IPR036412">
    <property type="entry name" value="HAD-like_sf"/>
</dbReference>
<dbReference type="Proteomes" id="UP000609849">
    <property type="component" value="Unassembled WGS sequence"/>
</dbReference>
<dbReference type="InterPro" id="IPR023198">
    <property type="entry name" value="PGP-like_dom2"/>
</dbReference>
<comment type="caution">
    <text evidence="1">The sequence shown here is derived from an EMBL/GenBank/DDBJ whole genome shotgun (WGS) entry which is preliminary data.</text>
</comment>
<name>A0ABR7JPR7_9FIRM</name>
<dbReference type="EMBL" id="JACRWE010000003">
    <property type="protein sequence ID" value="MBC5996913.1"/>
    <property type="molecule type" value="Genomic_DNA"/>
</dbReference>
<dbReference type="NCBIfam" id="TIGR01549">
    <property type="entry name" value="HAD-SF-IA-v1"/>
    <property type="match status" value="1"/>
</dbReference>
<reference evidence="1 2" key="1">
    <citation type="submission" date="2020-08" db="EMBL/GenBank/DDBJ databases">
        <authorList>
            <person name="Liu C."/>
            <person name="Sun Q."/>
        </authorList>
    </citation>
    <scope>NUCLEOTIDE SEQUENCE [LARGE SCALE GENOMIC DNA]</scope>
    <source>
        <strain evidence="1 2">NSJ-18</strain>
    </source>
</reference>
<dbReference type="SFLD" id="SFLDS00003">
    <property type="entry name" value="Haloacid_Dehalogenase"/>
    <property type="match status" value="1"/>
</dbReference>
<sequence>MGKIQGVIFDMDGVLVDTERISFEFWVKSFEKYGYKYSMDIHLSIIGRNDQSIRNILRETFGTDFPLEEICNYKSESMINYLLEEGTPLKIGVFELLEFLRECNYKIAVATSTHRERAIQRLESVGIKGKFDGIVCGDEIDHSKPDPEIFIKAAERLGLQPKECIVIEDSPAGVEAGYKGGMKVINVPDMKMPDEKMKKQASLICNNLLEVKKYLETKACSLG</sequence>
<organism evidence="1 2">
    <name type="scientific">Romboutsia faecis</name>
    <dbReference type="NCBI Taxonomy" id="2764597"/>
    <lineage>
        <taxon>Bacteria</taxon>
        <taxon>Bacillati</taxon>
        <taxon>Bacillota</taxon>
        <taxon>Clostridia</taxon>
        <taxon>Peptostreptococcales</taxon>
        <taxon>Peptostreptococcaceae</taxon>
        <taxon>Romboutsia</taxon>
    </lineage>
</organism>
<keyword evidence="2" id="KW-1185">Reference proteome</keyword>